<dbReference type="EMBL" id="CAXDID020000450">
    <property type="protein sequence ID" value="CAL6092937.1"/>
    <property type="molecule type" value="Genomic_DNA"/>
</dbReference>
<dbReference type="SUPFAM" id="SSF103196">
    <property type="entry name" value="Roadblock/LC7 domain"/>
    <property type="match status" value="1"/>
</dbReference>
<dbReference type="Proteomes" id="UP001642409">
    <property type="component" value="Unassembled WGS sequence"/>
</dbReference>
<evidence type="ECO:0000313" key="7">
    <source>
        <dbReference type="Proteomes" id="UP001642409"/>
    </source>
</evidence>
<reference evidence="5 7" key="2">
    <citation type="submission" date="2024-07" db="EMBL/GenBank/DDBJ databases">
        <authorList>
            <person name="Akdeniz Z."/>
        </authorList>
    </citation>
    <scope>NUCLEOTIDE SEQUENCE [LARGE SCALE GENOMIC DNA]</scope>
</reference>
<accession>A0AA86P431</accession>
<feature type="domain" description="Roadblock/LAMTOR2" evidence="2">
    <location>
        <begin position="16"/>
        <end position="104"/>
    </location>
</feature>
<dbReference type="PANTHER" id="PTHR10779">
    <property type="entry name" value="DYNEIN LIGHT CHAIN ROADBLOCK"/>
    <property type="match status" value="1"/>
</dbReference>
<dbReference type="Gene3D" id="3.30.450.30">
    <property type="entry name" value="Dynein light chain 2a, cytoplasmic"/>
    <property type="match status" value="1"/>
</dbReference>
<sequence length="109" mass="12601">MISIIWIPRQNRMAEVDNYLRTISQCKGVEGIIILSADGFPIRSSLDEELTVLYSQTFSQLARKAHAMVQNLDPQDDVRLIRYRTKKHEILLAVDDQFIMITVQVPQIE</sequence>
<dbReference type="AlphaFoldDB" id="A0AA86P431"/>
<dbReference type="SMART" id="SM00960">
    <property type="entry name" value="Robl_LC7"/>
    <property type="match status" value="1"/>
</dbReference>
<comment type="similarity">
    <text evidence="1">Belongs to the GAMAD family.</text>
</comment>
<keyword evidence="7" id="KW-1185">Reference proteome</keyword>
<reference evidence="3" key="1">
    <citation type="submission" date="2023-06" db="EMBL/GenBank/DDBJ databases">
        <authorList>
            <person name="Kurt Z."/>
        </authorList>
    </citation>
    <scope>NUCLEOTIDE SEQUENCE</scope>
</reference>
<evidence type="ECO:0000313" key="6">
    <source>
        <dbReference type="EMBL" id="CAL6092937.1"/>
    </source>
</evidence>
<gene>
    <name evidence="3" type="ORF">HINF_LOCUS19071</name>
    <name evidence="5" type="ORF">HINF_LOCUS28771</name>
    <name evidence="4" type="ORF">HINF_LOCUS60778</name>
    <name evidence="6" type="ORF">HINF_LOCUS66559</name>
</gene>
<dbReference type="InterPro" id="IPR004942">
    <property type="entry name" value="Roadblock/LAMTOR2_dom"/>
</dbReference>
<protein>
    <submittedName>
        <fullName evidence="3">Roadblock-related dynein light chain</fullName>
    </submittedName>
    <submittedName>
        <fullName evidence="5">Roadblock-related_dynein light chain</fullName>
    </submittedName>
</protein>
<dbReference type="EMBL" id="CAXDID020000091">
    <property type="protein sequence ID" value="CAL6022687.1"/>
    <property type="molecule type" value="Genomic_DNA"/>
</dbReference>
<dbReference type="EMBL" id="CATOUU010001118">
    <property type="protein sequence ID" value="CAI9973133.1"/>
    <property type="molecule type" value="Genomic_DNA"/>
</dbReference>
<proteinExistence type="inferred from homology"/>
<evidence type="ECO:0000256" key="1">
    <source>
        <dbReference type="ARBA" id="ARBA00007191"/>
    </source>
</evidence>
<evidence type="ECO:0000259" key="2">
    <source>
        <dbReference type="SMART" id="SM00960"/>
    </source>
</evidence>
<comment type="caution">
    <text evidence="3">The sequence shown here is derived from an EMBL/GenBank/DDBJ whole genome shotgun (WGS) entry which is preliminary data.</text>
</comment>
<evidence type="ECO:0000313" key="4">
    <source>
        <dbReference type="EMBL" id="CAI9973133.1"/>
    </source>
</evidence>
<evidence type="ECO:0000313" key="3">
    <source>
        <dbReference type="EMBL" id="CAI9931426.1"/>
    </source>
</evidence>
<organism evidence="3">
    <name type="scientific">Hexamita inflata</name>
    <dbReference type="NCBI Taxonomy" id="28002"/>
    <lineage>
        <taxon>Eukaryota</taxon>
        <taxon>Metamonada</taxon>
        <taxon>Diplomonadida</taxon>
        <taxon>Hexamitidae</taxon>
        <taxon>Hexamitinae</taxon>
        <taxon>Hexamita</taxon>
    </lineage>
</organism>
<dbReference type="EMBL" id="CATOUU010000490">
    <property type="protein sequence ID" value="CAI9931426.1"/>
    <property type="molecule type" value="Genomic_DNA"/>
</dbReference>
<name>A0AA86P431_9EUKA</name>
<evidence type="ECO:0000313" key="5">
    <source>
        <dbReference type="EMBL" id="CAL6022687.1"/>
    </source>
</evidence>
<dbReference type="Pfam" id="PF03259">
    <property type="entry name" value="Robl_LC7"/>
    <property type="match status" value="1"/>
</dbReference>